<organism evidence="1 2">
    <name type="scientific">Streptomyces bambusae</name>
    <dbReference type="NCBI Taxonomy" id="1550616"/>
    <lineage>
        <taxon>Bacteria</taxon>
        <taxon>Bacillati</taxon>
        <taxon>Actinomycetota</taxon>
        <taxon>Actinomycetes</taxon>
        <taxon>Kitasatosporales</taxon>
        <taxon>Streptomycetaceae</taxon>
        <taxon>Streptomyces</taxon>
    </lineage>
</organism>
<evidence type="ECO:0000313" key="2">
    <source>
        <dbReference type="Proteomes" id="UP000812013"/>
    </source>
</evidence>
<keyword evidence="2" id="KW-1185">Reference proteome</keyword>
<dbReference type="EMBL" id="WTFF01000048">
    <property type="protein sequence ID" value="MBW5482177.1"/>
    <property type="molecule type" value="Genomic_DNA"/>
</dbReference>
<sequence>MTALRLAPHTYVTFCKGLPLTTLAGIFAEAGLPAARDSGESRGWAWVAHPAWAADQDDRGATDLARDITGYRYADRVPAGPGAAAPETVFLASTPACDCPRGRYYFVPQCPEHPFQFQYSRGGFEQTAFNVGRRRESLRSGARADLLVRELLAAGIVGRDTPGYDADPDFNADGAHTVRIIADHFGLPSRPFGGGAPSGR</sequence>
<accession>A0ABS6Z383</accession>
<gene>
    <name evidence="1" type="ORF">GPJ59_09845</name>
</gene>
<name>A0ABS6Z383_9ACTN</name>
<comment type="caution">
    <text evidence="1">The sequence shown here is derived from an EMBL/GenBank/DDBJ whole genome shotgun (WGS) entry which is preliminary data.</text>
</comment>
<protein>
    <submittedName>
        <fullName evidence="1">Uncharacterized protein</fullName>
    </submittedName>
</protein>
<evidence type="ECO:0000313" key="1">
    <source>
        <dbReference type="EMBL" id="MBW5482177.1"/>
    </source>
</evidence>
<dbReference type="RefSeq" id="WP_219666103.1">
    <property type="nucleotide sequence ID" value="NZ_WTFF01000048.1"/>
</dbReference>
<reference evidence="1 2" key="1">
    <citation type="submission" date="2019-12" db="EMBL/GenBank/DDBJ databases">
        <title>Genome sequence of Streptomyces bambusae.</title>
        <authorList>
            <person name="Bansal K."/>
            <person name="Choksket S."/>
            <person name="Korpole S."/>
            <person name="Patil P.B."/>
        </authorList>
    </citation>
    <scope>NUCLEOTIDE SEQUENCE [LARGE SCALE GENOMIC DNA]</scope>
    <source>
        <strain evidence="1 2">SK60</strain>
    </source>
</reference>
<proteinExistence type="predicted"/>
<dbReference type="Proteomes" id="UP000812013">
    <property type="component" value="Unassembled WGS sequence"/>
</dbReference>